<feature type="domain" description="RRM" evidence="5">
    <location>
        <begin position="235"/>
        <end position="311"/>
    </location>
</feature>
<dbReference type="PROSITE" id="PS50102">
    <property type="entry name" value="RRM"/>
    <property type="match status" value="2"/>
</dbReference>
<dbReference type="PANTHER" id="PTHR23236:SF119">
    <property type="entry name" value="NUCLEAR RNA-BINDING PROTEIN SART-3"/>
    <property type="match status" value="1"/>
</dbReference>
<feature type="compositionally biased region" description="Basic and acidic residues" evidence="4">
    <location>
        <begin position="183"/>
        <end position="194"/>
    </location>
</feature>
<feature type="region of interest" description="Disordered" evidence="4">
    <location>
        <begin position="405"/>
        <end position="428"/>
    </location>
</feature>
<dbReference type="InterPro" id="IPR035979">
    <property type="entry name" value="RBD_domain_sf"/>
</dbReference>
<evidence type="ECO:0000256" key="2">
    <source>
        <dbReference type="ARBA" id="ARBA00022884"/>
    </source>
</evidence>
<reference evidence="6 7" key="1">
    <citation type="journal article" date="2024" name="Commun. Biol.">
        <title>Comparative genomic analysis of thermophilic fungi reveals convergent evolutionary adaptations and gene losses.</title>
        <authorList>
            <person name="Steindorff A.S."/>
            <person name="Aguilar-Pontes M.V."/>
            <person name="Robinson A.J."/>
            <person name="Andreopoulos B."/>
            <person name="LaButti K."/>
            <person name="Kuo A."/>
            <person name="Mondo S."/>
            <person name="Riley R."/>
            <person name="Otillar R."/>
            <person name="Haridas S."/>
            <person name="Lipzen A."/>
            <person name="Grimwood J."/>
            <person name="Schmutz J."/>
            <person name="Clum A."/>
            <person name="Reid I.D."/>
            <person name="Moisan M.C."/>
            <person name="Butler G."/>
            <person name="Nguyen T.T.M."/>
            <person name="Dewar K."/>
            <person name="Conant G."/>
            <person name="Drula E."/>
            <person name="Henrissat B."/>
            <person name="Hansel C."/>
            <person name="Singer S."/>
            <person name="Hutchinson M.I."/>
            <person name="de Vries R.P."/>
            <person name="Natvig D.O."/>
            <person name="Powell A.J."/>
            <person name="Tsang A."/>
            <person name="Grigoriev I.V."/>
        </authorList>
    </citation>
    <scope>NUCLEOTIDE SEQUENCE [LARGE SCALE GENOMIC DNA]</scope>
    <source>
        <strain evidence="6 7">CBS 494.80</strain>
    </source>
</reference>
<dbReference type="Pfam" id="PF00076">
    <property type="entry name" value="RRM_1"/>
    <property type="match status" value="2"/>
</dbReference>
<organism evidence="6 7">
    <name type="scientific">Oculimacula yallundae</name>
    <dbReference type="NCBI Taxonomy" id="86028"/>
    <lineage>
        <taxon>Eukaryota</taxon>
        <taxon>Fungi</taxon>
        <taxon>Dikarya</taxon>
        <taxon>Ascomycota</taxon>
        <taxon>Pezizomycotina</taxon>
        <taxon>Leotiomycetes</taxon>
        <taxon>Helotiales</taxon>
        <taxon>Ploettnerulaceae</taxon>
        <taxon>Oculimacula</taxon>
    </lineage>
</organism>
<sequence length="428" mass="45884">MHAFEDVEDEMTCREEPSRHDMLVFIYSIITDSLLVSESSPYIHIIIMHLIRRSVFRAASSSTTSVRAINSTPFAIRSKTQQSSIIPSAFRSYSDDAPRTSDGENSAVSNAINSASENSSTPSSFGGQREYTPREPRQYQDRGDRPSYGDRDGGSRGRGGFGGRGGGRGSYGGDRGSYGGRGGGDRYGGDRGGDRGYGGGRGGDRGGYGGRGGGRDMRGGGGRSFADRPAPSPSNGVYVGNLLFDVTAADIEKEFAEFSPTKVTLATDPRGLSKGFAMLEFDTIETATAAIAAKNEGVLEGRRLIVNYLNMTPRNNSPGVAENEPSKTLFIGNLAFEMSDADLNKLFRDIRNVIDVRVAIDRRTGQPRGFAHADFVDTESAIKGREALLGKEVYGRVLRIDYSAGSRETRGDGGAPRGAPREEGGSNF</sequence>
<evidence type="ECO:0000313" key="6">
    <source>
        <dbReference type="EMBL" id="KAL2070897.1"/>
    </source>
</evidence>
<dbReference type="Proteomes" id="UP001595075">
    <property type="component" value="Unassembled WGS sequence"/>
</dbReference>
<dbReference type="InterPro" id="IPR012677">
    <property type="entry name" value="Nucleotide-bd_a/b_plait_sf"/>
</dbReference>
<evidence type="ECO:0000256" key="1">
    <source>
        <dbReference type="ARBA" id="ARBA00022737"/>
    </source>
</evidence>
<feature type="compositionally biased region" description="Gly residues" evidence="4">
    <location>
        <begin position="195"/>
        <end position="212"/>
    </location>
</feature>
<feature type="region of interest" description="Disordered" evidence="4">
    <location>
        <begin position="87"/>
        <end position="232"/>
    </location>
</feature>
<feature type="compositionally biased region" description="Basic and acidic residues" evidence="4">
    <location>
        <begin position="131"/>
        <end position="155"/>
    </location>
</feature>
<feature type="compositionally biased region" description="Gly residues" evidence="4">
    <location>
        <begin position="156"/>
        <end position="182"/>
    </location>
</feature>
<evidence type="ECO:0000259" key="5">
    <source>
        <dbReference type="PROSITE" id="PS50102"/>
    </source>
</evidence>
<proteinExistence type="predicted"/>
<accession>A0ABR4CLS7</accession>
<dbReference type="PANTHER" id="PTHR23236">
    <property type="entry name" value="EUKARYOTIC TRANSLATION INITIATION FACTOR 4B/4H"/>
    <property type="match status" value="1"/>
</dbReference>
<dbReference type="SMART" id="SM00360">
    <property type="entry name" value="RRM"/>
    <property type="match status" value="2"/>
</dbReference>
<dbReference type="CDD" id="cd00590">
    <property type="entry name" value="RRM_SF"/>
    <property type="match status" value="1"/>
</dbReference>
<feature type="domain" description="RRM" evidence="5">
    <location>
        <begin position="327"/>
        <end position="405"/>
    </location>
</feature>
<gene>
    <name evidence="6" type="ORF">VTL71DRAFT_13923</name>
</gene>
<dbReference type="InterPro" id="IPR000504">
    <property type="entry name" value="RRM_dom"/>
</dbReference>
<protein>
    <recommendedName>
        <fullName evidence="5">RRM domain-containing protein</fullName>
    </recommendedName>
</protein>
<evidence type="ECO:0000256" key="3">
    <source>
        <dbReference type="PROSITE-ProRule" id="PRU00176"/>
    </source>
</evidence>
<feature type="compositionally biased region" description="Basic and acidic residues" evidence="4">
    <location>
        <begin position="419"/>
        <end position="428"/>
    </location>
</feature>
<dbReference type="EMBL" id="JAZHXI010000006">
    <property type="protein sequence ID" value="KAL2070897.1"/>
    <property type="molecule type" value="Genomic_DNA"/>
</dbReference>
<evidence type="ECO:0000313" key="7">
    <source>
        <dbReference type="Proteomes" id="UP001595075"/>
    </source>
</evidence>
<evidence type="ECO:0000256" key="4">
    <source>
        <dbReference type="SAM" id="MobiDB-lite"/>
    </source>
</evidence>
<keyword evidence="7" id="KW-1185">Reference proteome</keyword>
<dbReference type="Gene3D" id="3.30.70.330">
    <property type="match status" value="2"/>
</dbReference>
<comment type="caution">
    <text evidence="6">The sequence shown here is derived from an EMBL/GenBank/DDBJ whole genome shotgun (WGS) entry which is preliminary data.</text>
</comment>
<name>A0ABR4CLS7_9HELO</name>
<dbReference type="SUPFAM" id="SSF54928">
    <property type="entry name" value="RNA-binding domain, RBD"/>
    <property type="match status" value="2"/>
</dbReference>
<feature type="compositionally biased region" description="Basic and acidic residues" evidence="4">
    <location>
        <begin position="93"/>
        <end position="102"/>
    </location>
</feature>
<feature type="compositionally biased region" description="Low complexity" evidence="4">
    <location>
        <begin position="105"/>
        <end position="124"/>
    </location>
</feature>
<keyword evidence="2 3" id="KW-0694">RNA-binding</keyword>
<keyword evidence="1" id="KW-0677">Repeat</keyword>